<feature type="compositionally biased region" description="Basic and acidic residues" evidence="1">
    <location>
        <begin position="84"/>
        <end position="101"/>
    </location>
</feature>
<dbReference type="Gene3D" id="3.30.1520.10">
    <property type="entry name" value="Phox-like domain"/>
    <property type="match status" value="1"/>
</dbReference>
<dbReference type="OrthoDB" id="9933228at2759"/>
<dbReference type="InterPro" id="IPR036871">
    <property type="entry name" value="PX_dom_sf"/>
</dbReference>
<feature type="compositionally biased region" description="Low complexity" evidence="1">
    <location>
        <begin position="1"/>
        <end position="11"/>
    </location>
</feature>
<evidence type="ECO:0000256" key="1">
    <source>
        <dbReference type="SAM" id="MobiDB-lite"/>
    </source>
</evidence>
<feature type="compositionally biased region" description="Basic residues" evidence="1">
    <location>
        <begin position="15"/>
        <end position="25"/>
    </location>
</feature>
<feature type="region of interest" description="Disordered" evidence="1">
    <location>
        <begin position="1"/>
        <end position="259"/>
    </location>
</feature>
<reference evidence="2 3" key="1">
    <citation type="journal article" date="2005" name="Nature">
        <title>Genome sequence, comparative analysis and haplotype structure of the domestic dog.</title>
        <authorList>
            <consortium name="Broad Sequencing Platform"/>
            <person name="Lindblad-Toh K."/>
            <person name="Wade C.M."/>
            <person name="Mikkelsen T.S."/>
            <person name="Karlsson E.K."/>
            <person name="Jaffe D.B."/>
            <person name="Kamal M."/>
            <person name="Clamp M."/>
            <person name="Chang J.L."/>
            <person name="Kulbokas E.J. III"/>
            <person name="Zody M.C."/>
            <person name="Mauceli E."/>
            <person name="Xie X."/>
            <person name="Breen M."/>
            <person name="Wayne R.K."/>
            <person name="Ostrander E.A."/>
            <person name="Ponting C.P."/>
            <person name="Galibert F."/>
            <person name="Smith D.R."/>
            <person name="DeJong P.J."/>
            <person name="Kirkness E."/>
            <person name="Alvarez P."/>
            <person name="Biagi T."/>
            <person name="Brockman W."/>
            <person name="Butler J."/>
            <person name="Chin C.W."/>
            <person name="Cook A."/>
            <person name="Cuff J."/>
            <person name="Daly M.J."/>
            <person name="DeCaprio D."/>
            <person name="Gnerre S."/>
            <person name="Grabherr M."/>
            <person name="Kellis M."/>
            <person name="Kleber M."/>
            <person name="Bardeleben C."/>
            <person name="Goodstadt L."/>
            <person name="Heger A."/>
            <person name="Hitte C."/>
            <person name="Kim L."/>
            <person name="Koepfli K.P."/>
            <person name="Parker H.G."/>
            <person name="Pollinger J.P."/>
            <person name="Searle S.M."/>
            <person name="Sutter N.B."/>
            <person name="Thomas R."/>
            <person name="Webber C."/>
            <person name="Baldwin J."/>
            <person name="Abebe A."/>
            <person name="Abouelleil A."/>
            <person name="Aftuck L."/>
            <person name="Ait-Zahra M."/>
            <person name="Aldredge T."/>
            <person name="Allen N."/>
            <person name="An P."/>
            <person name="Anderson S."/>
            <person name="Antoine C."/>
            <person name="Arachchi H."/>
            <person name="Aslam A."/>
            <person name="Ayotte L."/>
            <person name="Bachantsang P."/>
            <person name="Barry A."/>
            <person name="Bayul T."/>
            <person name="Benamara M."/>
            <person name="Berlin A."/>
            <person name="Bessette D."/>
            <person name="Blitshteyn B."/>
            <person name="Bloom T."/>
            <person name="Blye J."/>
            <person name="Boguslavskiy L."/>
            <person name="Bonnet C."/>
            <person name="Boukhgalter B."/>
            <person name="Brown A."/>
            <person name="Cahill P."/>
            <person name="Calixte N."/>
            <person name="Camarata J."/>
            <person name="Cheshatsang Y."/>
            <person name="Chu J."/>
            <person name="Citroen M."/>
            <person name="Collymore A."/>
            <person name="Cooke P."/>
            <person name="Dawoe T."/>
            <person name="Daza R."/>
            <person name="Decktor K."/>
            <person name="DeGray S."/>
            <person name="Dhargay N."/>
            <person name="Dooley K."/>
            <person name="Dooley K."/>
            <person name="Dorje P."/>
            <person name="Dorjee K."/>
            <person name="Dorris L."/>
            <person name="Duffey N."/>
            <person name="Dupes A."/>
            <person name="Egbiremolen O."/>
            <person name="Elong R."/>
            <person name="Falk J."/>
            <person name="Farina A."/>
            <person name="Faro S."/>
            <person name="Ferguson D."/>
            <person name="Ferreira P."/>
            <person name="Fisher S."/>
            <person name="FitzGerald M."/>
            <person name="Foley K."/>
            <person name="Foley C."/>
            <person name="Franke A."/>
            <person name="Friedrich D."/>
            <person name="Gage D."/>
            <person name="Garber M."/>
            <person name="Gearin G."/>
            <person name="Giannoukos G."/>
            <person name="Goode T."/>
            <person name="Goyette A."/>
            <person name="Graham J."/>
            <person name="Grandbois E."/>
            <person name="Gyaltsen K."/>
            <person name="Hafez N."/>
            <person name="Hagopian D."/>
            <person name="Hagos B."/>
            <person name="Hall J."/>
            <person name="Healy C."/>
            <person name="Hegarty R."/>
            <person name="Honan T."/>
            <person name="Horn A."/>
            <person name="Houde N."/>
            <person name="Hughes L."/>
            <person name="Hunnicutt L."/>
            <person name="Husby M."/>
            <person name="Jester B."/>
            <person name="Jones C."/>
            <person name="Kamat A."/>
            <person name="Kanga B."/>
            <person name="Kells C."/>
            <person name="Khazanovich D."/>
            <person name="Kieu A.C."/>
            <person name="Kisner P."/>
            <person name="Kumar M."/>
            <person name="Lance K."/>
            <person name="Landers T."/>
            <person name="Lara M."/>
            <person name="Lee W."/>
            <person name="Leger J.P."/>
            <person name="Lennon N."/>
            <person name="Leuper L."/>
            <person name="LeVine S."/>
            <person name="Liu J."/>
            <person name="Liu X."/>
            <person name="Lokyitsang Y."/>
            <person name="Lokyitsang T."/>
            <person name="Lui A."/>
            <person name="Macdonald J."/>
            <person name="Major J."/>
            <person name="Marabella R."/>
            <person name="Maru K."/>
            <person name="Matthews C."/>
            <person name="McDonough S."/>
            <person name="Mehta T."/>
            <person name="Meldrim J."/>
            <person name="Melnikov A."/>
            <person name="Meneus L."/>
            <person name="Mihalev A."/>
            <person name="Mihova T."/>
            <person name="Miller K."/>
            <person name="Mittelman R."/>
            <person name="Mlenga V."/>
            <person name="Mulrain L."/>
            <person name="Munson G."/>
            <person name="Navidi A."/>
            <person name="Naylor J."/>
            <person name="Nguyen T."/>
            <person name="Nguyen N."/>
            <person name="Nguyen C."/>
            <person name="Nguyen T."/>
            <person name="Nicol R."/>
            <person name="Norbu N."/>
            <person name="Norbu C."/>
            <person name="Novod N."/>
            <person name="Nyima T."/>
            <person name="Olandt P."/>
            <person name="O'Neill B."/>
            <person name="O'Neill K."/>
            <person name="Osman S."/>
            <person name="Oyono L."/>
            <person name="Patti C."/>
            <person name="Perrin D."/>
            <person name="Phunkhang P."/>
            <person name="Pierre F."/>
            <person name="Priest M."/>
            <person name="Rachupka A."/>
            <person name="Raghuraman S."/>
            <person name="Rameau R."/>
            <person name="Ray V."/>
            <person name="Raymond C."/>
            <person name="Rege F."/>
            <person name="Rise C."/>
            <person name="Rogers J."/>
            <person name="Rogov P."/>
            <person name="Sahalie J."/>
            <person name="Settipalli S."/>
            <person name="Sharpe T."/>
            <person name="Shea T."/>
            <person name="Sheehan M."/>
            <person name="Sherpa N."/>
            <person name="Shi J."/>
            <person name="Shih D."/>
            <person name="Sloan J."/>
            <person name="Smith C."/>
            <person name="Sparrow T."/>
            <person name="Stalker J."/>
            <person name="Stange-Thomann N."/>
            <person name="Stavropoulos S."/>
            <person name="Stone C."/>
            <person name="Stone S."/>
            <person name="Sykes S."/>
            <person name="Tchuinga P."/>
            <person name="Tenzing P."/>
            <person name="Tesfaye S."/>
            <person name="Thoulutsang D."/>
            <person name="Thoulutsang Y."/>
            <person name="Topham K."/>
            <person name="Topping I."/>
            <person name="Tsamla T."/>
            <person name="Vassiliev H."/>
            <person name="Venkataraman V."/>
            <person name="Vo A."/>
            <person name="Wangchuk T."/>
            <person name="Wangdi T."/>
            <person name="Weiand M."/>
            <person name="Wilkinson J."/>
            <person name="Wilson A."/>
            <person name="Yadav S."/>
            <person name="Yang S."/>
            <person name="Yang X."/>
            <person name="Young G."/>
            <person name="Yu Q."/>
            <person name="Zainoun J."/>
            <person name="Zembek L."/>
            <person name="Zimmer A."/>
            <person name="Lander E.S."/>
        </authorList>
    </citation>
    <scope>NUCLEOTIDE SEQUENCE [LARGE SCALE GENOMIC DNA]</scope>
    <source>
        <strain evidence="2">Boxer</strain>
    </source>
</reference>
<name>A0A8P0TVB6_CANLF</name>
<protein>
    <recommendedName>
        <fullName evidence="4">PX domain containing 1</fullName>
    </recommendedName>
</protein>
<evidence type="ECO:0000313" key="3">
    <source>
        <dbReference type="Proteomes" id="UP000002254"/>
    </source>
</evidence>
<evidence type="ECO:0008006" key="4">
    <source>
        <dbReference type="Google" id="ProtNLM"/>
    </source>
</evidence>
<sequence>PRPVPAAAAGPEGRGRRRRAGRRAGRGGPGGGRGAGAWARRAGPPPPPQPAARPLARGGRKAAAPRRPERPYKGRLGRPRLGARPRECARRPGPGGRDRAGGPRTDPGQTPDTPRPRTDPGQTPDRPGPDRPRTDRGSGQTPDRPRLGTDPGQTRPGQTSDRPRLGTDPGQTAARDRPRTDPGPDRPRTDPARTDPGQTPDRPRTDPGQTPAADRPRTDPGQTPARPRPDPGQAAGADGPRAALLPGRGRRGRRGHARRGMASAVFEGTSLVNMFVRGCWVNGVRRLIVGRRGDEEDFFEIRTEWSDRSVLYLHRSLADLGRLWQRLRDAFPEDRPELARAPLRQGLVAIKDAHDIETRLNEVEKLLKTIISMPCKYSRSEVVLTFFERSPLDQVLKNDNVHKIQPSFQSPVKISEIMRSNGFCLANTETIVIDHSIPNGKDQHLGVDPTEHLFESGGEFSSELEDGDDPAAYVTNLSYYHLVPFETDILD</sequence>
<feature type="compositionally biased region" description="Polar residues" evidence="1">
    <location>
        <begin position="151"/>
        <end position="160"/>
    </location>
</feature>
<feature type="compositionally biased region" description="Basic residues" evidence="1">
    <location>
        <begin position="248"/>
        <end position="259"/>
    </location>
</feature>
<feature type="compositionally biased region" description="Basic and acidic residues" evidence="1">
    <location>
        <begin position="174"/>
        <end position="193"/>
    </location>
</feature>
<feature type="compositionally biased region" description="Basic and acidic residues" evidence="1">
    <location>
        <begin position="127"/>
        <end position="136"/>
    </location>
</feature>
<dbReference type="PANTHER" id="PTHR31433:SF0">
    <property type="entry name" value="PX DOMAIN-CONTAINING PROTEIN 1"/>
    <property type="match status" value="1"/>
</dbReference>
<dbReference type="AlphaFoldDB" id="A0A8P0TVB6"/>
<dbReference type="PANTHER" id="PTHR31433">
    <property type="entry name" value="PX DOMAIN-CONTAINING PROTEIN 1"/>
    <property type="match status" value="1"/>
</dbReference>
<dbReference type="GO" id="GO:0035091">
    <property type="term" value="F:phosphatidylinositol binding"/>
    <property type="evidence" value="ECO:0007669"/>
    <property type="project" value="InterPro"/>
</dbReference>
<dbReference type="InterPro" id="IPR040288">
    <property type="entry name" value="PXDC1"/>
</dbReference>
<dbReference type="SUPFAM" id="SSF64268">
    <property type="entry name" value="PX domain"/>
    <property type="match status" value="1"/>
</dbReference>
<accession>A0A8P0TVB6</accession>
<proteinExistence type="predicted"/>
<reference evidence="2" key="2">
    <citation type="submission" date="2025-08" db="UniProtKB">
        <authorList>
            <consortium name="Ensembl"/>
        </authorList>
    </citation>
    <scope>IDENTIFICATION</scope>
</reference>
<feature type="compositionally biased region" description="Basic residues" evidence="1">
    <location>
        <begin position="73"/>
        <end position="83"/>
    </location>
</feature>
<organism evidence="2 3">
    <name type="scientific">Canis lupus familiaris</name>
    <name type="common">Dog</name>
    <name type="synonym">Canis familiaris</name>
    <dbReference type="NCBI Taxonomy" id="9615"/>
    <lineage>
        <taxon>Eukaryota</taxon>
        <taxon>Metazoa</taxon>
        <taxon>Chordata</taxon>
        <taxon>Craniata</taxon>
        <taxon>Vertebrata</taxon>
        <taxon>Euteleostomi</taxon>
        <taxon>Mammalia</taxon>
        <taxon>Eutheria</taxon>
        <taxon>Laurasiatheria</taxon>
        <taxon>Carnivora</taxon>
        <taxon>Caniformia</taxon>
        <taxon>Canidae</taxon>
        <taxon>Canis</taxon>
    </lineage>
</organism>
<evidence type="ECO:0000313" key="2">
    <source>
        <dbReference type="Ensembl" id="ENSCAFP00000075351.1"/>
    </source>
</evidence>
<dbReference type="Proteomes" id="UP000002254">
    <property type="component" value="Chromosome 35"/>
</dbReference>
<dbReference type="FunCoup" id="A0A8P0TVB6">
    <property type="interactions" value="15"/>
</dbReference>
<feature type="compositionally biased region" description="Gly residues" evidence="1">
    <location>
        <begin position="26"/>
        <end position="35"/>
    </location>
</feature>
<feature type="compositionally biased region" description="Low complexity" evidence="1">
    <location>
        <begin position="102"/>
        <end position="112"/>
    </location>
</feature>
<dbReference type="Ensembl" id="ENSCAFT00000097168.1">
    <property type="protein sequence ID" value="ENSCAFP00000075351.1"/>
    <property type="gene ID" value="ENSCAFG00000056274.1"/>
</dbReference>
<gene>
    <name evidence="2" type="primary">PXDC1</name>
</gene>